<evidence type="ECO:0000313" key="3">
    <source>
        <dbReference type="Proteomes" id="UP000321617"/>
    </source>
</evidence>
<dbReference type="AlphaFoldDB" id="A0A562V288"/>
<dbReference type="RefSeq" id="WP_147138784.1">
    <property type="nucleotide sequence ID" value="NZ_BAABIJ010000002.1"/>
</dbReference>
<dbReference type="GO" id="GO:0016787">
    <property type="term" value="F:hydrolase activity"/>
    <property type="evidence" value="ECO:0007669"/>
    <property type="project" value="UniProtKB-KW"/>
</dbReference>
<sequence length="534" mass="57162">MVSFTDLKSAVPERIRDAATAFSGLSGNLDQQLDPLRTAGTGIRDAWTGPDEVGGTAAVSVLRDQHRRASIAQADLASISGELSTLADTVELAKSDLLQALEDAKGFALVAEDGSSIRLDMARLRADGVDPSDVKHYMTSLRGIADRIADAVRKATEADQTAKARIALLVPTLTGQPPDAADVPEPESDWTPQEVHDWWLGLTAAQRQSLLMHRPELIGPLDGVPTVYRDVANRSLLLDQIADVQSQLAADPDDKRLQGILEGLQEIQDRLDRDSGGAGYDDRAYLLLIDSSGDGQAVVAVGNPDEADNVVTMVPGTGTDLSNVTGNISRVDRMVSDANLRDPDSTAGILWFGYDAPDTIAHAALPGYAEDAETALRRFTEGMEAVQGGPDEVRNTMLGHSYGSTVVGHAAEGGDGVRTDQIILVASPGVGTPHASDLQIGAENVYATTAPNDLIHVVPDASWAHDTAPVMESFGAQVFESPPHEDGRIAAHSGYWDDGNPARDAFAMIVTGDGDDVPRVDYHERWYQKWPWEW</sequence>
<comment type="caution">
    <text evidence="2">The sequence shown here is derived from an EMBL/GenBank/DDBJ whole genome shotgun (WGS) entry which is preliminary data.</text>
</comment>
<dbReference type="Proteomes" id="UP000321617">
    <property type="component" value="Unassembled WGS sequence"/>
</dbReference>
<dbReference type="InterPro" id="IPR036689">
    <property type="entry name" value="ESAT-6-like_sf"/>
</dbReference>
<dbReference type="EMBL" id="VLLL01000006">
    <property type="protein sequence ID" value="TWJ12006.1"/>
    <property type="molecule type" value="Genomic_DNA"/>
</dbReference>
<evidence type="ECO:0000259" key="1">
    <source>
        <dbReference type="Pfam" id="PF06259"/>
    </source>
</evidence>
<dbReference type="SUPFAM" id="SSF53474">
    <property type="entry name" value="alpha/beta-Hydrolases"/>
    <property type="match status" value="1"/>
</dbReference>
<dbReference type="InterPro" id="IPR010427">
    <property type="entry name" value="DUF1023"/>
</dbReference>
<dbReference type="OrthoDB" id="3259161at2"/>
<feature type="domain" description="DUF1023" evidence="1">
    <location>
        <begin position="290"/>
        <end position="460"/>
    </location>
</feature>
<gene>
    <name evidence="2" type="ORF">LX16_2751</name>
</gene>
<dbReference type="InterPro" id="IPR029058">
    <property type="entry name" value="AB_hydrolase_fold"/>
</dbReference>
<evidence type="ECO:0000313" key="2">
    <source>
        <dbReference type="EMBL" id="TWJ12006.1"/>
    </source>
</evidence>
<dbReference type="Gene3D" id="1.10.287.1060">
    <property type="entry name" value="ESAT-6-like"/>
    <property type="match status" value="1"/>
</dbReference>
<dbReference type="Pfam" id="PF06259">
    <property type="entry name" value="Abhydrolase_8"/>
    <property type="match status" value="1"/>
</dbReference>
<accession>A0A562V288</accession>
<dbReference type="SUPFAM" id="SSF140453">
    <property type="entry name" value="EsxAB dimer-like"/>
    <property type="match status" value="1"/>
</dbReference>
<keyword evidence="2" id="KW-0378">Hydrolase</keyword>
<name>A0A562V288_9ACTN</name>
<proteinExistence type="predicted"/>
<keyword evidence="3" id="KW-1185">Reference proteome</keyword>
<reference evidence="2 3" key="1">
    <citation type="journal article" date="2013" name="Stand. Genomic Sci.">
        <title>Genomic Encyclopedia of Type Strains, Phase I: The one thousand microbial genomes (KMG-I) project.</title>
        <authorList>
            <person name="Kyrpides N.C."/>
            <person name="Woyke T."/>
            <person name="Eisen J.A."/>
            <person name="Garrity G."/>
            <person name="Lilburn T.G."/>
            <person name="Beck B.J."/>
            <person name="Whitman W.B."/>
            <person name="Hugenholtz P."/>
            <person name="Klenk H.P."/>
        </authorList>
    </citation>
    <scope>NUCLEOTIDE SEQUENCE [LARGE SCALE GENOMIC DNA]</scope>
    <source>
        <strain evidence="2 3">DSM 45044</strain>
    </source>
</reference>
<protein>
    <submittedName>
        <fullName evidence="2">Alpha/beta hydrolase family protein</fullName>
    </submittedName>
</protein>
<dbReference type="Gene3D" id="3.40.50.1820">
    <property type="entry name" value="alpha/beta hydrolase"/>
    <property type="match status" value="1"/>
</dbReference>
<organism evidence="2 3">
    <name type="scientific">Stackebrandtia albiflava</name>
    <dbReference type="NCBI Taxonomy" id="406432"/>
    <lineage>
        <taxon>Bacteria</taxon>
        <taxon>Bacillati</taxon>
        <taxon>Actinomycetota</taxon>
        <taxon>Actinomycetes</taxon>
        <taxon>Glycomycetales</taxon>
        <taxon>Glycomycetaceae</taxon>
        <taxon>Stackebrandtia</taxon>
    </lineage>
</organism>